<protein>
    <recommendedName>
        <fullName evidence="4">Threonyl/alanyl tRNA synthetase SAD domain-containing protein</fullName>
    </recommendedName>
</protein>
<organism evidence="5 6">
    <name type="scientific">Melanomma pulvis-pyrius CBS 109.77</name>
    <dbReference type="NCBI Taxonomy" id="1314802"/>
    <lineage>
        <taxon>Eukaryota</taxon>
        <taxon>Fungi</taxon>
        <taxon>Dikarya</taxon>
        <taxon>Ascomycota</taxon>
        <taxon>Pezizomycotina</taxon>
        <taxon>Dothideomycetes</taxon>
        <taxon>Pleosporomycetidae</taxon>
        <taxon>Pleosporales</taxon>
        <taxon>Melanommataceae</taxon>
        <taxon>Melanomma</taxon>
    </lineage>
</organism>
<comment type="cofactor">
    <cofactor evidence="1">
        <name>Zn(2+)</name>
        <dbReference type="ChEBI" id="CHEBI:29105"/>
    </cofactor>
</comment>
<evidence type="ECO:0000256" key="2">
    <source>
        <dbReference type="ARBA" id="ARBA00008429"/>
    </source>
</evidence>
<evidence type="ECO:0000313" key="5">
    <source>
        <dbReference type="EMBL" id="KAF2791348.1"/>
    </source>
</evidence>
<dbReference type="InterPro" id="IPR018163">
    <property type="entry name" value="Thr/Ala-tRNA-synth_IIc_edit"/>
</dbReference>
<accession>A0A6A6X537</accession>
<dbReference type="AlphaFoldDB" id="A0A6A6X537"/>
<evidence type="ECO:0000259" key="4">
    <source>
        <dbReference type="SMART" id="SM00863"/>
    </source>
</evidence>
<comment type="similarity">
    <text evidence="2">Belongs to the class-II aminoacyl-tRNA synthetase family. Alax-L subfamily.</text>
</comment>
<feature type="domain" description="Threonyl/alanyl tRNA synthetase SAD" evidence="4">
    <location>
        <begin position="253"/>
        <end position="295"/>
    </location>
</feature>
<evidence type="ECO:0000256" key="3">
    <source>
        <dbReference type="SAM" id="MobiDB-lite"/>
    </source>
</evidence>
<evidence type="ECO:0000256" key="1">
    <source>
        <dbReference type="ARBA" id="ARBA00001947"/>
    </source>
</evidence>
<dbReference type="Pfam" id="PF07973">
    <property type="entry name" value="tRNA_SAD"/>
    <property type="match status" value="1"/>
</dbReference>
<dbReference type="GO" id="GO:0043039">
    <property type="term" value="P:tRNA aminoacylation"/>
    <property type="evidence" value="ECO:0007669"/>
    <property type="project" value="InterPro"/>
</dbReference>
<keyword evidence="6" id="KW-1185">Reference proteome</keyword>
<proteinExistence type="inferred from homology"/>
<dbReference type="GO" id="GO:0004812">
    <property type="term" value="F:aminoacyl-tRNA ligase activity"/>
    <property type="evidence" value="ECO:0007669"/>
    <property type="project" value="InterPro"/>
</dbReference>
<dbReference type="GO" id="GO:0005524">
    <property type="term" value="F:ATP binding"/>
    <property type="evidence" value="ECO:0007669"/>
    <property type="project" value="InterPro"/>
</dbReference>
<feature type="compositionally biased region" description="Low complexity" evidence="3">
    <location>
        <begin position="82"/>
        <end position="102"/>
    </location>
</feature>
<dbReference type="Proteomes" id="UP000799757">
    <property type="component" value="Unassembled WGS sequence"/>
</dbReference>
<sequence length="301" mass="31680">MASTPRPTKTIAVYQKDGTLHTLSTTISSISPLSSLPEEAQALFKKPDVGDEDEAYVLTTPATIFHPQGGGQPSDTGHMVLEPATPTQQQAQDQDQDQEAQPATFHVRHVRHLPPSILHLGLFATPQPATPLSLQNGAATQHVDRGPRLLHSRLHTAGHALGLAVMSLATPSPTSSQPPLLPPSLREAKASHAPGAASVEFEGLIPSAAKPAIQDAVDALVARDLGVRILFVGEEEARGRWGVGVKGDEGDGVRVVEIVGAGAYPCGGTHVERLGEVGRVVVRGVKRSKGVSRVSYEVVDV</sequence>
<gene>
    <name evidence="5" type="ORF">K505DRAFT_249170</name>
</gene>
<dbReference type="PANTHER" id="PTHR43462:SF2">
    <property type="entry name" value="THREONYL AND ALANYL TRNA SYNTHETASE SECOND ADDITIONAL DOMAIN-CONTAINING PROTEIN"/>
    <property type="match status" value="1"/>
</dbReference>
<dbReference type="PANTHER" id="PTHR43462">
    <property type="entry name" value="ALANYL-TRNA EDITING PROTEIN"/>
    <property type="match status" value="1"/>
</dbReference>
<name>A0A6A6X537_9PLEO</name>
<dbReference type="Gene3D" id="3.30.980.10">
    <property type="entry name" value="Threonyl-trna Synthetase, Chain A, domain 2"/>
    <property type="match status" value="1"/>
</dbReference>
<dbReference type="SUPFAM" id="SSF50447">
    <property type="entry name" value="Translation proteins"/>
    <property type="match status" value="1"/>
</dbReference>
<dbReference type="InterPro" id="IPR012947">
    <property type="entry name" value="tRNA_SAD"/>
</dbReference>
<dbReference type="OrthoDB" id="288942at2759"/>
<dbReference type="Gene3D" id="2.40.30.130">
    <property type="match status" value="1"/>
</dbReference>
<feature type="region of interest" description="Disordered" evidence="3">
    <location>
        <begin position="65"/>
        <end position="102"/>
    </location>
</feature>
<dbReference type="SMART" id="SM00863">
    <property type="entry name" value="tRNA_SAD"/>
    <property type="match status" value="1"/>
</dbReference>
<reference evidence="5" key="1">
    <citation type="journal article" date="2020" name="Stud. Mycol.">
        <title>101 Dothideomycetes genomes: a test case for predicting lifestyles and emergence of pathogens.</title>
        <authorList>
            <person name="Haridas S."/>
            <person name="Albert R."/>
            <person name="Binder M."/>
            <person name="Bloem J."/>
            <person name="Labutti K."/>
            <person name="Salamov A."/>
            <person name="Andreopoulos B."/>
            <person name="Baker S."/>
            <person name="Barry K."/>
            <person name="Bills G."/>
            <person name="Bluhm B."/>
            <person name="Cannon C."/>
            <person name="Castanera R."/>
            <person name="Culley D."/>
            <person name="Daum C."/>
            <person name="Ezra D."/>
            <person name="Gonzalez J."/>
            <person name="Henrissat B."/>
            <person name="Kuo A."/>
            <person name="Liang C."/>
            <person name="Lipzen A."/>
            <person name="Lutzoni F."/>
            <person name="Magnuson J."/>
            <person name="Mondo S."/>
            <person name="Nolan M."/>
            <person name="Ohm R."/>
            <person name="Pangilinan J."/>
            <person name="Park H.-J."/>
            <person name="Ramirez L."/>
            <person name="Alfaro M."/>
            <person name="Sun H."/>
            <person name="Tritt A."/>
            <person name="Yoshinaga Y."/>
            <person name="Zwiers L.-H."/>
            <person name="Turgeon B."/>
            <person name="Goodwin S."/>
            <person name="Spatafora J."/>
            <person name="Crous P."/>
            <person name="Grigoriev I."/>
        </authorList>
    </citation>
    <scope>NUCLEOTIDE SEQUENCE</scope>
    <source>
        <strain evidence="5">CBS 109.77</strain>
    </source>
</reference>
<dbReference type="SUPFAM" id="SSF55186">
    <property type="entry name" value="ThrRS/AlaRS common domain"/>
    <property type="match status" value="1"/>
</dbReference>
<dbReference type="EMBL" id="MU002024">
    <property type="protein sequence ID" value="KAF2791348.1"/>
    <property type="molecule type" value="Genomic_DNA"/>
</dbReference>
<dbReference type="InterPro" id="IPR009000">
    <property type="entry name" value="Transl_B-barrel_sf"/>
</dbReference>
<dbReference type="InterPro" id="IPR051335">
    <property type="entry name" value="Alanyl-tRNA_Editing_Enzymes"/>
</dbReference>
<evidence type="ECO:0000313" key="6">
    <source>
        <dbReference type="Proteomes" id="UP000799757"/>
    </source>
</evidence>